<reference evidence="1" key="2">
    <citation type="submission" date="2020-11" db="EMBL/GenBank/DDBJ databases">
        <title>Whole genome sequencing of Colletotrichum sp.</title>
        <authorList>
            <person name="Li H."/>
        </authorList>
    </citation>
    <scope>NUCLEOTIDE SEQUENCE</scope>
    <source>
        <strain evidence="1">CkLH20</strain>
    </source>
</reference>
<evidence type="ECO:0000313" key="2">
    <source>
        <dbReference type="Proteomes" id="UP000781932"/>
    </source>
</evidence>
<protein>
    <submittedName>
        <fullName evidence="1">Uncharacterized protein</fullName>
    </submittedName>
</protein>
<evidence type="ECO:0000313" key="1">
    <source>
        <dbReference type="EMBL" id="KAF9878305.1"/>
    </source>
</evidence>
<accession>A0A9P6IGD9</accession>
<gene>
    <name evidence="1" type="ORF">CkaCkLH20_04343</name>
</gene>
<dbReference type="RefSeq" id="XP_038747766.1">
    <property type="nucleotide sequence ID" value="XM_038887062.1"/>
</dbReference>
<dbReference type="EMBL" id="JAATWM020000011">
    <property type="protein sequence ID" value="KAF9878305.1"/>
    <property type="molecule type" value="Genomic_DNA"/>
</dbReference>
<dbReference type="OrthoDB" id="1896086at2759"/>
<keyword evidence="2" id="KW-1185">Reference proteome</keyword>
<proteinExistence type="predicted"/>
<name>A0A9P6IGD9_9PEZI</name>
<organism evidence="1 2">
    <name type="scientific">Colletotrichum karsti</name>
    <dbReference type="NCBI Taxonomy" id="1095194"/>
    <lineage>
        <taxon>Eukaryota</taxon>
        <taxon>Fungi</taxon>
        <taxon>Dikarya</taxon>
        <taxon>Ascomycota</taxon>
        <taxon>Pezizomycotina</taxon>
        <taxon>Sordariomycetes</taxon>
        <taxon>Hypocreomycetidae</taxon>
        <taxon>Glomerellales</taxon>
        <taxon>Glomerellaceae</taxon>
        <taxon>Colletotrichum</taxon>
        <taxon>Colletotrichum boninense species complex</taxon>
    </lineage>
</organism>
<dbReference type="AlphaFoldDB" id="A0A9P6IGD9"/>
<dbReference type="Proteomes" id="UP000781932">
    <property type="component" value="Unassembled WGS sequence"/>
</dbReference>
<comment type="caution">
    <text evidence="1">The sequence shown here is derived from an EMBL/GenBank/DDBJ whole genome shotgun (WGS) entry which is preliminary data.</text>
</comment>
<dbReference type="GeneID" id="62160136"/>
<reference evidence="1" key="1">
    <citation type="submission" date="2020-03" db="EMBL/GenBank/DDBJ databases">
        <authorList>
            <person name="He L."/>
        </authorList>
    </citation>
    <scope>NUCLEOTIDE SEQUENCE</scope>
    <source>
        <strain evidence="1">CkLH20</strain>
    </source>
</reference>
<sequence length="373" mass="40460">MVVTEVGCLGIKPGLEVMNDSKPEGAVLAKAYTTVTATDGGPYRSFWGLEIENPLMLWAFFDFDSVEHHRRFAELHGAEIVKGLPTLLTHGEFTKHIAFTSSAPVALRSPITQIILIHVRGNVDCSVKEGLSATLEATLSTTFVAHAGVTATSYGLFCLAAAIPRLEGYESLSDAEVAELSQDVAQAVHDNIKLPLLSISAMTSTTGSPRNEATLAVRQKLSLRDPQPPGNFPGSALPFSEQERKCHNEDDFRGHAEIRSGKQHDGAVAFCKSSKGMATLTKAVNGNPPYPAVRYRHVDRWKINHDFKVEWEPGCETSERIQEIQQPTGPGGPVCYHLMRANYLNCINGGVGGSVQVGCLIYTYNGGKAGQYY</sequence>